<dbReference type="RefSeq" id="WP_179714382.1">
    <property type="nucleotide sequence ID" value="NZ_JBEPMQ010000015.1"/>
</dbReference>
<dbReference type="EMBL" id="OAOP01000012">
    <property type="protein sequence ID" value="SNX75426.1"/>
    <property type="molecule type" value="Genomic_DNA"/>
</dbReference>
<sequence>MPVLWILIGIFTAILVLAGILDVYIKKTNKKFIPDRRRKEKDQEHLKENDPRRLF</sequence>
<organism evidence="3 4">
    <name type="scientific">Bacillus oleivorans</name>
    <dbReference type="NCBI Taxonomy" id="1448271"/>
    <lineage>
        <taxon>Bacteria</taxon>
        <taxon>Bacillati</taxon>
        <taxon>Bacillota</taxon>
        <taxon>Bacilli</taxon>
        <taxon>Bacillales</taxon>
        <taxon>Bacillaceae</taxon>
        <taxon>Bacillus</taxon>
    </lineage>
</organism>
<evidence type="ECO:0000256" key="1">
    <source>
        <dbReference type="SAM" id="MobiDB-lite"/>
    </source>
</evidence>
<gene>
    <name evidence="3" type="ORF">SAMN05877753_11269</name>
</gene>
<protein>
    <submittedName>
        <fullName evidence="3">Uncharacterized protein</fullName>
    </submittedName>
</protein>
<reference evidence="3 4" key="1">
    <citation type="submission" date="2017-08" db="EMBL/GenBank/DDBJ databases">
        <authorList>
            <person name="de Groot N.N."/>
        </authorList>
    </citation>
    <scope>NUCLEOTIDE SEQUENCE [LARGE SCALE GENOMIC DNA]</scope>
    <source>
        <strain evidence="3 4">JC228</strain>
    </source>
</reference>
<dbReference type="AlphaFoldDB" id="A0A285D7U2"/>
<keyword evidence="2" id="KW-1133">Transmembrane helix</keyword>
<proteinExistence type="predicted"/>
<keyword evidence="4" id="KW-1185">Reference proteome</keyword>
<evidence type="ECO:0000256" key="2">
    <source>
        <dbReference type="SAM" id="Phobius"/>
    </source>
</evidence>
<feature type="transmembrane region" description="Helical" evidence="2">
    <location>
        <begin position="6"/>
        <end position="25"/>
    </location>
</feature>
<name>A0A285D7U2_9BACI</name>
<evidence type="ECO:0000313" key="4">
    <source>
        <dbReference type="Proteomes" id="UP000219546"/>
    </source>
</evidence>
<dbReference type="Proteomes" id="UP000219546">
    <property type="component" value="Unassembled WGS sequence"/>
</dbReference>
<keyword evidence="2" id="KW-0812">Transmembrane</keyword>
<keyword evidence="2" id="KW-0472">Membrane</keyword>
<accession>A0A285D7U2</accession>
<evidence type="ECO:0000313" key="3">
    <source>
        <dbReference type="EMBL" id="SNX75426.1"/>
    </source>
</evidence>
<feature type="region of interest" description="Disordered" evidence="1">
    <location>
        <begin position="36"/>
        <end position="55"/>
    </location>
</feature>